<feature type="domain" description="HTH cro/C1-type" evidence="1">
    <location>
        <begin position="11"/>
        <end position="52"/>
    </location>
</feature>
<protein>
    <submittedName>
        <fullName evidence="2">Helix-turn-helix</fullName>
    </submittedName>
</protein>
<dbReference type="RefSeq" id="WP_074556237.1">
    <property type="nucleotide sequence ID" value="NZ_CP119563.1"/>
</dbReference>
<accession>A0A1G7STP4</accession>
<gene>
    <name evidence="2" type="ORF">SAMN04244550_03676</name>
</gene>
<dbReference type="AlphaFoldDB" id="A0A1G7STP4"/>
<dbReference type="InterPro" id="IPR001387">
    <property type="entry name" value="Cro/C1-type_HTH"/>
</dbReference>
<evidence type="ECO:0000259" key="1">
    <source>
        <dbReference type="PROSITE" id="PS50943"/>
    </source>
</evidence>
<dbReference type="Gene3D" id="1.10.260.40">
    <property type="entry name" value="lambda repressor-like DNA-binding domains"/>
    <property type="match status" value="1"/>
</dbReference>
<dbReference type="PROSITE" id="PS50943">
    <property type="entry name" value="HTH_CROC1"/>
    <property type="match status" value="1"/>
</dbReference>
<dbReference type="InterPro" id="IPR010982">
    <property type="entry name" value="Lambda_DNA-bd_dom_sf"/>
</dbReference>
<proteinExistence type="predicted"/>
<dbReference type="Pfam" id="PF01381">
    <property type="entry name" value="HTH_3"/>
    <property type="match status" value="1"/>
</dbReference>
<sequence length="388" mass="43773">MSKIGYDERSLAAEAGLSPTAIRKILNGETKRLRDLTLNKLANALRTEPSALTGTANTHTVDETHLEEVDLEAAYGPSVHSALRLGGRRTLWLQYDTASEERYDPTTTIARVVPDEPVLPPGFVKIRSEIERQNERFKLDRSLGKPYFDGPSFCLKRYSIERTDDGNERKTVSWEVSRSRYANNKTAKSGAAANLRRKALKSFEFLDQPIEWLSIGLGVSLVVYTKDRKSFIAARRSDNEQFRRREWDISVVEGINPVKDTRAADANLVYIYDAARRAVQAELGFSVSEGQIKIVGFGVDLEYYQWNFVGYVDSGLTYQEVESYWAMADEKEETIRLKEVPNEPLAAATFLRENLIWSCGMATLFISTIKSAEDQESTRSSLKSALQV</sequence>
<evidence type="ECO:0000313" key="3">
    <source>
        <dbReference type="Proteomes" id="UP000183812"/>
    </source>
</evidence>
<dbReference type="GO" id="GO:0003677">
    <property type="term" value="F:DNA binding"/>
    <property type="evidence" value="ECO:0007669"/>
    <property type="project" value="InterPro"/>
</dbReference>
<name>A0A1G7STP4_RHOCA</name>
<dbReference type="Proteomes" id="UP000183812">
    <property type="component" value="Unassembled WGS sequence"/>
</dbReference>
<evidence type="ECO:0000313" key="2">
    <source>
        <dbReference type="EMBL" id="SDG26154.1"/>
    </source>
</evidence>
<dbReference type="CDD" id="cd00093">
    <property type="entry name" value="HTH_XRE"/>
    <property type="match status" value="1"/>
</dbReference>
<reference evidence="2 3" key="1">
    <citation type="submission" date="2016-10" db="EMBL/GenBank/DDBJ databases">
        <authorList>
            <person name="de Groot N.N."/>
        </authorList>
    </citation>
    <scope>NUCLEOTIDE SEQUENCE [LARGE SCALE GENOMIC DNA]</scope>
    <source>
        <strain evidence="3">DSM 938 / 37b4</strain>
    </source>
</reference>
<dbReference type="EMBL" id="FNAY01000046">
    <property type="protein sequence ID" value="SDG26154.1"/>
    <property type="molecule type" value="Genomic_DNA"/>
</dbReference>
<organism evidence="2 3">
    <name type="scientific">Rhodobacter capsulatus</name>
    <name type="common">Rhodopseudomonas capsulata</name>
    <dbReference type="NCBI Taxonomy" id="1061"/>
    <lineage>
        <taxon>Bacteria</taxon>
        <taxon>Pseudomonadati</taxon>
        <taxon>Pseudomonadota</taxon>
        <taxon>Alphaproteobacteria</taxon>
        <taxon>Rhodobacterales</taxon>
        <taxon>Rhodobacter group</taxon>
        <taxon>Rhodobacter</taxon>
    </lineage>
</organism>
<dbReference type="SUPFAM" id="SSF47413">
    <property type="entry name" value="lambda repressor-like DNA-binding domains"/>
    <property type="match status" value="1"/>
</dbReference>